<keyword evidence="3" id="KW-1185">Reference proteome</keyword>
<organism evidence="2 3">
    <name type="scientific">Rathayibacter festucae</name>
    <dbReference type="NCBI Taxonomy" id="110937"/>
    <lineage>
        <taxon>Bacteria</taxon>
        <taxon>Bacillati</taxon>
        <taxon>Actinomycetota</taxon>
        <taxon>Actinomycetes</taxon>
        <taxon>Micrococcales</taxon>
        <taxon>Microbacteriaceae</taxon>
        <taxon>Rathayibacter</taxon>
    </lineage>
</organism>
<evidence type="ECO:0000313" key="2">
    <source>
        <dbReference type="EMBL" id="QHC64483.1"/>
    </source>
</evidence>
<feature type="transmembrane region" description="Helical" evidence="1">
    <location>
        <begin position="49"/>
        <end position="71"/>
    </location>
</feature>
<dbReference type="Proteomes" id="UP000464597">
    <property type="component" value="Chromosome"/>
</dbReference>
<dbReference type="EMBL" id="CP047180">
    <property type="protein sequence ID" value="QHC64483.1"/>
    <property type="molecule type" value="Genomic_DNA"/>
</dbReference>
<keyword evidence="1" id="KW-0812">Transmembrane</keyword>
<keyword evidence="1" id="KW-0472">Membrane</keyword>
<name>A0ABX6H468_9MICO</name>
<feature type="transmembrane region" description="Helical" evidence="1">
    <location>
        <begin position="21"/>
        <end position="43"/>
    </location>
</feature>
<evidence type="ECO:0008006" key="4">
    <source>
        <dbReference type="Google" id="ProtNLM"/>
    </source>
</evidence>
<proteinExistence type="predicted"/>
<keyword evidence="1" id="KW-1133">Transmembrane helix</keyword>
<dbReference type="RefSeq" id="WP_159423839.1">
    <property type="nucleotide sequence ID" value="NZ_CP047180.1"/>
</dbReference>
<gene>
    <name evidence="2" type="ORF">GSU69_18545</name>
</gene>
<evidence type="ECO:0000313" key="3">
    <source>
        <dbReference type="Proteomes" id="UP000464597"/>
    </source>
</evidence>
<feature type="transmembrane region" description="Helical" evidence="1">
    <location>
        <begin position="83"/>
        <end position="104"/>
    </location>
</feature>
<evidence type="ECO:0000256" key="1">
    <source>
        <dbReference type="SAM" id="Phobius"/>
    </source>
</evidence>
<reference evidence="3" key="1">
    <citation type="submission" date="2019-12" db="EMBL/GenBank/DDBJ databases">
        <title>Complete and draft genome sequences of new strains and members of some known species of the genus Rathayibacter isolated from plants.</title>
        <authorList>
            <person name="Tarlachkov S.V."/>
            <person name="Starodumova I.P."/>
            <person name="Dorofeeva L.V."/>
            <person name="Prisyazhnaya N.V."/>
            <person name="Leyn S."/>
            <person name="Zlamal J."/>
            <person name="Elan M."/>
            <person name="Osterman A.L."/>
            <person name="Nadler S."/>
            <person name="Subbotin S.A."/>
            <person name="Evtushenko L.I."/>
        </authorList>
    </citation>
    <scope>NUCLEOTIDE SEQUENCE [LARGE SCALE GENOMIC DNA]</scope>
    <source>
        <strain evidence="3">VKM Ac-2802</strain>
    </source>
</reference>
<sequence>MSAMKETGTARRTGRGWTRASLVLGVLAVVSYAIGYLAVAHLWRGDPLVIGIATTLQYVLPLVGVVVGHVARRREGPRRESTVGFVLSYLLLAVAVVPVVIGSFGPLAR</sequence>
<protein>
    <recommendedName>
        <fullName evidence="4">DUF4190 domain-containing protein</fullName>
    </recommendedName>
</protein>
<accession>A0ABX6H468</accession>